<reference evidence="1 2" key="1">
    <citation type="submission" date="2019-08" db="EMBL/GenBank/DDBJ databases">
        <title>Draft genome sequence of Lysobacter sp. UKS-15.</title>
        <authorList>
            <person name="Im W.-T."/>
        </authorList>
    </citation>
    <scope>NUCLEOTIDE SEQUENCE [LARGE SCALE GENOMIC DNA]</scope>
    <source>
        <strain evidence="1 2">UKS-15</strain>
    </source>
</reference>
<name>A0A5D8YCX2_9GAMM</name>
<evidence type="ECO:0000313" key="2">
    <source>
        <dbReference type="Proteomes" id="UP000323164"/>
    </source>
</evidence>
<gene>
    <name evidence="1" type="ORF">FW784_14080</name>
</gene>
<organism evidence="1 2">
    <name type="scientific">Cognatilysobacter lacus</name>
    <dbReference type="NCBI Taxonomy" id="1643323"/>
    <lineage>
        <taxon>Bacteria</taxon>
        <taxon>Pseudomonadati</taxon>
        <taxon>Pseudomonadota</taxon>
        <taxon>Gammaproteobacteria</taxon>
        <taxon>Lysobacterales</taxon>
        <taxon>Lysobacteraceae</taxon>
        <taxon>Cognatilysobacter</taxon>
    </lineage>
</organism>
<keyword evidence="2" id="KW-1185">Reference proteome</keyword>
<feature type="non-terminal residue" evidence="1">
    <location>
        <position position="89"/>
    </location>
</feature>
<dbReference type="AlphaFoldDB" id="A0A5D8YCX2"/>
<dbReference type="Proteomes" id="UP000323164">
    <property type="component" value="Unassembled WGS sequence"/>
</dbReference>
<proteinExistence type="predicted"/>
<comment type="caution">
    <text evidence="1">The sequence shown here is derived from an EMBL/GenBank/DDBJ whole genome shotgun (WGS) entry which is preliminary data.</text>
</comment>
<dbReference type="EMBL" id="VTRV01000281">
    <property type="protein sequence ID" value="TZF80346.1"/>
    <property type="molecule type" value="Genomic_DNA"/>
</dbReference>
<sequence length="89" mass="9674">MWRVALRMLAADRAKFAGLVFGLAFTSFLVTFAASFFCGFMTHGYGLVSEHPQVDVWVMDPAVEAVEQTTNLPPSALARVRGVPGVRDA</sequence>
<evidence type="ECO:0000313" key="1">
    <source>
        <dbReference type="EMBL" id="TZF80346.1"/>
    </source>
</evidence>
<protein>
    <submittedName>
        <fullName evidence="1">ABC transporter permease</fullName>
    </submittedName>
</protein>
<accession>A0A5D8YCX2</accession>